<evidence type="ECO:0000256" key="8">
    <source>
        <dbReference type="SAM" id="Phobius"/>
    </source>
</evidence>
<evidence type="ECO:0000256" key="2">
    <source>
        <dbReference type="ARBA" id="ARBA00007863"/>
    </source>
</evidence>
<feature type="transmembrane region" description="Helical" evidence="8">
    <location>
        <begin position="107"/>
        <end position="130"/>
    </location>
</feature>
<evidence type="ECO:0000256" key="4">
    <source>
        <dbReference type="ARBA" id="ARBA00022692"/>
    </source>
</evidence>
<dbReference type="GO" id="GO:0022857">
    <property type="term" value="F:transmembrane transporter activity"/>
    <property type="evidence" value="ECO:0007669"/>
    <property type="project" value="InterPro"/>
</dbReference>
<dbReference type="Proteomes" id="UP001151518">
    <property type="component" value="Unassembled WGS sequence"/>
</dbReference>
<comment type="similarity">
    <text evidence="2">Belongs to the SLC35F solute transporter family.</text>
</comment>
<comment type="caution">
    <text evidence="9">The sequence shown here is derived from an EMBL/GenBank/DDBJ whole genome shotgun (WGS) entry which is preliminary data.</text>
</comment>
<reference evidence="9" key="1">
    <citation type="submission" date="2022-07" db="EMBL/GenBank/DDBJ databases">
        <title>Phylogenomic reconstructions and comparative analyses of Kickxellomycotina fungi.</title>
        <authorList>
            <person name="Reynolds N.K."/>
            <person name="Stajich J.E."/>
            <person name="Barry K."/>
            <person name="Grigoriev I.V."/>
            <person name="Crous P."/>
            <person name="Smith M.E."/>
        </authorList>
    </citation>
    <scope>NUCLEOTIDE SEQUENCE</scope>
    <source>
        <strain evidence="9">NRRL 3115</strain>
    </source>
</reference>
<feature type="transmembrane region" description="Helical" evidence="8">
    <location>
        <begin position="203"/>
        <end position="223"/>
    </location>
</feature>
<organism evidence="9 10">
    <name type="scientific">Coemansia spiralis</name>
    <dbReference type="NCBI Taxonomy" id="417178"/>
    <lineage>
        <taxon>Eukaryota</taxon>
        <taxon>Fungi</taxon>
        <taxon>Fungi incertae sedis</taxon>
        <taxon>Zoopagomycota</taxon>
        <taxon>Kickxellomycotina</taxon>
        <taxon>Kickxellomycetes</taxon>
        <taxon>Kickxellales</taxon>
        <taxon>Kickxellaceae</taxon>
        <taxon>Coemansia</taxon>
    </lineage>
</organism>
<feature type="compositionally biased region" description="Basic and acidic residues" evidence="7">
    <location>
        <begin position="366"/>
        <end position="377"/>
    </location>
</feature>
<evidence type="ECO:0000256" key="1">
    <source>
        <dbReference type="ARBA" id="ARBA00004141"/>
    </source>
</evidence>
<dbReference type="PANTHER" id="PTHR14233">
    <property type="entry name" value="DUF914-RELATED"/>
    <property type="match status" value="1"/>
</dbReference>
<feature type="transmembrane region" description="Helical" evidence="8">
    <location>
        <begin position="51"/>
        <end position="71"/>
    </location>
</feature>
<keyword evidence="5 8" id="KW-1133">Transmembrane helix</keyword>
<feature type="transmembrane region" description="Helical" evidence="8">
    <location>
        <begin position="235"/>
        <end position="257"/>
    </location>
</feature>
<dbReference type="AlphaFoldDB" id="A0A9W8KWU6"/>
<keyword evidence="3" id="KW-0813">Transport</keyword>
<evidence type="ECO:0000313" key="9">
    <source>
        <dbReference type="EMBL" id="KAJ2674812.1"/>
    </source>
</evidence>
<name>A0A9W8KWU6_9FUNG</name>
<evidence type="ECO:0008006" key="11">
    <source>
        <dbReference type="Google" id="ProtNLM"/>
    </source>
</evidence>
<evidence type="ECO:0000256" key="6">
    <source>
        <dbReference type="ARBA" id="ARBA00023136"/>
    </source>
</evidence>
<evidence type="ECO:0000256" key="5">
    <source>
        <dbReference type="ARBA" id="ARBA00022989"/>
    </source>
</evidence>
<dbReference type="PANTHER" id="PTHR14233:SF4">
    <property type="entry name" value="SOLUTE CARRIER FAMILY 35 MEMBER F2"/>
    <property type="match status" value="1"/>
</dbReference>
<dbReference type="EMBL" id="JANBTW010000053">
    <property type="protein sequence ID" value="KAJ2674812.1"/>
    <property type="molecule type" value="Genomic_DNA"/>
</dbReference>
<dbReference type="SUPFAM" id="SSF103481">
    <property type="entry name" value="Multidrug resistance efflux transporter EmrE"/>
    <property type="match status" value="1"/>
</dbReference>
<protein>
    <recommendedName>
        <fullName evidence="11">DUF914-domain-containing protein</fullName>
    </recommendedName>
</protein>
<dbReference type="Pfam" id="PF06027">
    <property type="entry name" value="SLC35F"/>
    <property type="match status" value="1"/>
</dbReference>
<proteinExistence type="inferred from homology"/>
<evidence type="ECO:0000256" key="7">
    <source>
        <dbReference type="SAM" id="MobiDB-lite"/>
    </source>
</evidence>
<comment type="subcellular location">
    <subcellularLocation>
        <location evidence="1">Membrane</location>
        <topology evidence="1">Multi-pass membrane protein</topology>
    </subcellularLocation>
</comment>
<gene>
    <name evidence="9" type="ORF">GGI25_004199</name>
</gene>
<accession>A0A9W8KWU6</accession>
<dbReference type="InterPro" id="IPR037185">
    <property type="entry name" value="EmrE-like"/>
</dbReference>
<evidence type="ECO:0000313" key="10">
    <source>
        <dbReference type="Proteomes" id="UP001151518"/>
    </source>
</evidence>
<feature type="region of interest" description="Disordered" evidence="7">
    <location>
        <begin position="340"/>
        <end position="377"/>
    </location>
</feature>
<keyword evidence="4 8" id="KW-0812">Transmembrane</keyword>
<dbReference type="InterPro" id="IPR052221">
    <property type="entry name" value="SLC35F_Transporter"/>
</dbReference>
<feature type="transmembrane region" description="Helical" evidence="8">
    <location>
        <begin position="264"/>
        <end position="284"/>
    </location>
</feature>
<evidence type="ECO:0000256" key="3">
    <source>
        <dbReference type="ARBA" id="ARBA00022448"/>
    </source>
</evidence>
<dbReference type="OrthoDB" id="429955at2759"/>
<dbReference type="InterPro" id="IPR009262">
    <property type="entry name" value="SLC35_F1/F2/F6"/>
</dbReference>
<feature type="compositionally biased region" description="Low complexity" evidence="7">
    <location>
        <begin position="345"/>
        <end position="360"/>
    </location>
</feature>
<feature type="transmembrane region" description="Helical" evidence="8">
    <location>
        <begin position="137"/>
        <end position="154"/>
    </location>
</feature>
<keyword evidence="6 8" id="KW-0472">Membrane</keyword>
<sequence>MAFVLFEAIDWRRLALVLILGQVLSFCLTSTSILSEKLAASENVSLPNFQSFLVYALLCLVYMPISIVRLGWRAMWQNIKRRYYWYVFLAAVDVEGNYFVIKAYNYTSLLACMLLDTWTLPCVVVLSFFLLRARYRWTQILGVLMCLGGMGLLIKGDVDQGKNYAAVDAVKGDIFMLVGATCYALSNTTEEFIVRHRPQCETIAWLGFFGTIINGVQMAIIEHKPLSELVWTKEVVGYTLGFDLVMFVLYTLVPLLFRLSSATVYNLSILTSDFYGLIFAKYMFHERITPIYAGAFVLIVVGLVVYHVFPHPPPEHMARAIGFRTRVLGDRESVAAQLGSGSLASTNESSGLSSRSSSSSKLVQGTREDTRDASLIA</sequence>
<dbReference type="GO" id="GO:0016020">
    <property type="term" value="C:membrane"/>
    <property type="evidence" value="ECO:0007669"/>
    <property type="project" value="UniProtKB-SubCell"/>
</dbReference>
<feature type="transmembrane region" description="Helical" evidence="8">
    <location>
        <begin position="290"/>
        <end position="309"/>
    </location>
</feature>